<dbReference type="HOGENOM" id="CLU_045874_5_0_1"/>
<dbReference type="SMART" id="SM00298">
    <property type="entry name" value="CHROMO"/>
    <property type="match status" value="1"/>
</dbReference>
<evidence type="ECO:0000256" key="2">
    <source>
        <dbReference type="ARBA" id="ARBA00023242"/>
    </source>
</evidence>
<dbReference type="STRING" id="743788.S8FHU1"/>
<evidence type="ECO:0000259" key="4">
    <source>
        <dbReference type="PROSITE" id="PS50013"/>
    </source>
</evidence>
<dbReference type="AlphaFoldDB" id="S8FHU1"/>
<feature type="region of interest" description="Disordered" evidence="3">
    <location>
        <begin position="64"/>
        <end position="168"/>
    </location>
</feature>
<dbReference type="PROSITE" id="PS50013">
    <property type="entry name" value="CHROMO_2"/>
    <property type="match status" value="1"/>
</dbReference>
<dbReference type="InterPro" id="IPR016197">
    <property type="entry name" value="Chromo-like_dom_sf"/>
</dbReference>
<proteinExistence type="predicted"/>
<sequence>MDVDVDEENGEEEGAEEFEIEKILDARMGMFPSGRMGYFVKWKGYGDEQNSWVDEQDAGNANDLIDEYWSKNKKPNARGGRKSAAGRPGGRQSMGATPSGRKSVARESSEELEEVRPKKRGRPSKAKKAESGDGSADELEGVSRAKKPKKAVGKTARDASAEDAEGFTSMKQWKNEDTWDHLVDTIDTVERADNGELMIYFTLKNGARCRENSKVCKTKMADKLVDFYEANLRWRVVAGEE</sequence>
<dbReference type="GO" id="GO:0006338">
    <property type="term" value="P:chromatin remodeling"/>
    <property type="evidence" value="ECO:0007669"/>
    <property type="project" value="UniProtKB-ARBA"/>
</dbReference>
<dbReference type="InParanoid" id="S8FHU1"/>
<dbReference type="OrthoDB" id="433924at2759"/>
<dbReference type="Pfam" id="PF00385">
    <property type="entry name" value="Chromo"/>
    <property type="match status" value="1"/>
</dbReference>
<dbReference type="FunCoup" id="S8FHU1">
    <property type="interactions" value="14"/>
</dbReference>
<name>S8FHU1_FOMSC</name>
<evidence type="ECO:0000256" key="3">
    <source>
        <dbReference type="SAM" id="MobiDB-lite"/>
    </source>
</evidence>
<feature type="domain" description="Chromo" evidence="4">
    <location>
        <begin position="18"/>
        <end position="80"/>
    </location>
</feature>
<reference evidence="5 6" key="1">
    <citation type="journal article" date="2012" name="Science">
        <title>The Paleozoic origin of enzymatic lignin decomposition reconstructed from 31 fungal genomes.</title>
        <authorList>
            <person name="Floudas D."/>
            <person name="Binder M."/>
            <person name="Riley R."/>
            <person name="Barry K."/>
            <person name="Blanchette R.A."/>
            <person name="Henrissat B."/>
            <person name="Martinez A.T."/>
            <person name="Otillar R."/>
            <person name="Spatafora J.W."/>
            <person name="Yadav J.S."/>
            <person name="Aerts A."/>
            <person name="Benoit I."/>
            <person name="Boyd A."/>
            <person name="Carlson A."/>
            <person name="Copeland A."/>
            <person name="Coutinho P.M."/>
            <person name="de Vries R.P."/>
            <person name="Ferreira P."/>
            <person name="Findley K."/>
            <person name="Foster B."/>
            <person name="Gaskell J."/>
            <person name="Glotzer D."/>
            <person name="Gorecki P."/>
            <person name="Heitman J."/>
            <person name="Hesse C."/>
            <person name="Hori C."/>
            <person name="Igarashi K."/>
            <person name="Jurgens J.A."/>
            <person name="Kallen N."/>
            <person name="Kersten P."/>
            <person name="Kohler A."/>
            <person name="Kuees U."/>
            <person name="Kumar T.K.A."/>
            <person name="Kuo A."/>
            <person name="LaButti K."/>
            <person name="Larrondo L.F."/>
            <person name="Lindquist E."/>
            <person name="Ling A."/>
            <person name="Lombard V."/>
            <person name="Lucas S."/>
            <person name="Lundell T."/>
            <person name="Martin R."/>
            <person name="McLaughlin D.J."/>
            <person name="Morgenstern I."/>
            <person name="Morin E."/>
            <person name="Murat C."/>
            <person name="Nagy L.G."/>
            <person name="Nolan M."/>
            <person name="Ohm R.A."/>
            <person name="Patyshakuliyeva A."/>
            <person name="Rokas A."/>
            <person name="Ruiz-Duenas F.J."/>
            <person name="Sabat G."/>
            <person name="Salamov A."/>
            <person name="Samejima M."/>
            <person name="Schmutz J."/>
            <person name="Slot J.C."/>
            <person name="St John F."/>
            <person name="Stenlid J."/>
            <person name="Sun H."/>
            <person name="Sun S."/>
            <person name="Syed K."/>
            <person name="Tsang A."/>
            <person name="Wiebenga A."/>
            <person name="Young D."/>
            <person name="Pisabarro A."/>
            <person name="Eastwood D.C."/>
            <person name="Martin F."/>
            <person name="Cullen D."/>
            <person name="Grigoriev I.V."/>
            <person name="Hibbett D.S."/>
        </authorList>
    </citation>
    <scope>NUCLEOTIDE SEQUENCE</scope>
    <source>
        <strain evidence="6">FP-58527</strain>
    </source>
</reference>
<dbReference type="InterPro" id="IPR051219">
    <property type="entry name" value="Heterochromatin_chromo-domain"/>
</dbReference>
<dbReference type="Gene3D" id="2.40.50.40">
    <property type="match status" value="2"/>
</dbReference>
<feature type="compositionally biased region" description="Basic residues" evidence="3">
    <location>
        <begin position="71"/>
        <end position="81"/>
    </location>
</feature>
<evidence type="ECO:0000313" key="6">
    <source>
        <dbReference type="Proteomes" id="UP000015241"/>
    </source>
</evidence>
<dbReference type="Pfam" id="PF01393">
    <property type="entry name" value="Chromo_shadow"/>
    <property type="match status" value="1"/>
</dbReference>
<dbReference type="InterPro" id="IPR000953">
    <property type="entry name" value="Chromo/chromo_shadow_dom"/>
</dbReference>
<organism evidence="5 6">
    <name type="scientific">Fomitopsis schrenkii</name>
    <name type="common">Brown rot fungus</name>
    <dbReference type="NCBI Taxonomy" id="2126942"/>
    <lineage>
        <taxon>Eukaryota</taxon>
        <taxon>Fungi</taxon>
        <taxon>Dikarya</taxon>
        <taxon>Basidiomycota</taxon>
        <taxon>Agaricomycotina</taxon>
        <taxon>Agaricomycetes</taxon>
        <taxon>Polyporales</taxon>
        <taxon>Fomitopsis</taxon>
    </lineage>
</organism>
<evidence type="ECO:0000313" key="5">
    <source>
        <dbReference type="EMBL" id="EPT00971.1"/>
    </source>
</evidence>
<dbReference type="PANTHER" id="PTHR22812">
    <property type="entry name" value="CHROMOBOX PROTEIN"/>
    <property type="match status" value="1"/>
</dbReference>
<protein>
    <recommendedName>
        <fullName evidence="4">Chromo domain-containing protein</fullName>
    </recommendedName>
</protein>
<dbReference type="SMART" id="SM00300">
    <property type="entry name" value="ChSh"/>
    <property type="match status" value="1"/>
</dbReference>
<keyword evidence="2" id="KW-0539">Nucleus</keyword>
<dbReference type="SUPFAM" id="SSF54160">
    <property type="entry name" value="Chromo domain-like"/>
    <property type="match status" value="2"/>
</dbReference>
<accession>S8FHU1</accession>
<feature type="compositionally biased region" description="Basic residues" evidence="3">
    <location>
        <begin position="117"/>
        <end position="126"/>
    </location>
</feature>
<dbReference type="Proteomes" id="UP000015241">
    <property type="component" value="Unassembled WGS sequence"/>
</dbReference>
<dbReference type="GO" id="GO:0005634">
    <property type="term" value="C:nucleus"/>
    <property type="evidence" value="ECO:0007669"/>
    <property type="project" value="UniProtKB-SubCell"/>
</dbReference>
<dbReference type="InterPro" id="IPR008251">
    <property type="entry name" value="Chromo_shadow_dom"/>
</dbReference>
<gene>
    <name evidence="5" type="ORF">FOMPIDRAFT_1121337</name>
</gene>
<comment type="subcellular location">
    <subcellularLocation>
        <location evidence="1">Nucleus</location>
    </subcellularLocation>
</comment>
<dbReference type="eggNOG" id="KOG1911">
    <property type="taxonomic scope" value="Eukaryota"/>
</dbReference>
<keyword evidence="6" id="KW-1185">Reference proteome</keyword>
<evidence type="ECO:0000256" key="1">
    <source>
        <dbReference type="ARBA" id="ARBA00004123"/>
    </source>
</evidence>
<dbReference type="EMBL" id="KE504145">
    <property type="protein sequence ID" value="EPT00971.1"/>
    <property type="molecule type" value="Genomic_DNA"/>
</dbReference>
<dbReference type="InterPro" id="IPR023780">
    <property type="entry name" value="Chromo_domain"/>
</dbReference>